<reference evidence="9 10" key="1">
    <citation type="submission" date="2015-09" db="EMBL/GenBank/DDBJ databases">
        <authorList>
            <consortium name="Pathogen Informatics"/>
        </authorList>
    </citation>
    <scope>NUCLEOTIDE SEQUENCE [LARGE SCALE GENOMIC DNA]</scope>
    <source>
        <strain evidence="9 10">2789STDY5608849</strain>
    </source>
</reference>
<evidence type="ECO:0000256" key="2">
    <source>
        <dbReference type="ARBA" id="ARBA00010792"/>
    </source>
</evidence>
<proteinExistence type="inferred from homology"/>
<comment type="similarity">
    <text evidence="2">Belongs to the DedA family.</text>
</comment>
<evidence type="ECO:0000256" key="5">
    <source>
        <dbReference type="ARBA" id="ARBA00022989"/>
    </source>
</evidence>
<dbReference type="AlphaFoldDB" id="A0A174F2P0"/>
<sequence length="203" mass="21964">MQNVILDMVNRFGYVGVLILIAVENVFPPIPSEVILTFGGFLTTCTRLHPAGVVLSSTAGSLLGALVLYGAGTLVSPESLSELLDSRPMKLLGFHAEDAWKTITWFQKKGQRAVLFGRCIPIIRSLISVPAGMARMEMPKFLLFTIIGSTVWNILLVGTGAAVGVAWEQAAGYVKMYADIVFLVLAAGAVCFPAVHLYRKKHK</sequence>
<dbReference type="Pfam" id="PF09335">
    <property type="entry name" value="VTT_dom"/>
    <property type="match status" value="1"/>
</dbReference>
<comment type="subcellular location">
    <subcellularLocation>
        <location evidence="1">Cell membrane</location>
        <topology evidence="1">Multi-pass membrane protein</topology>
    </subcellularLocation>
</comment>
<accession>A0A174F2P0</accession>
<dbReference type="PANTHER" id="PTHR42709">
    <property type="entry name" value="ALKALINE PHOSPHATASE LIKE PROTEIN"/>
    <property type="match status" value="1"/>
</dbReference>
<keyword evidence="4 7" id="KW-0812">Transmembrane</keyword>
<dbReference type="PANTHER" id="PTHR42709:SF6">
    <property type="entry name" value="UNDECAPRENYL PHOSPHATE TRANSPORTER A"/>
    <property type="match status" value="1"/>
</dbReference>
<dbReference type="RefSeq" id="WP_055228008.1">
    <property type="nucleotide sequence ID" value="NZ_CYYV01000009.1"/>
</dbReference>
<evidence type="ECO:0000313" key="10">
    <source>
        <dbReference type="Proteomes" id="UP000095706"/>
    </source>
</evidence>
<evidence type="ECO:0000256" key="7">
    <source>
        <dbReference type="SAM" id="Phobius"/>
    </source>
</evidence>
<gene>
    <name evidence="9" type="ORF">ERS852406_01977</name>
</gene>
<evidence type="ECO:0000256" key="3">
    <source>
        <dbReference type="ARBA" id="ARBA00022475"/>
    </source>
</evidence>
<name>A0A174F2P0_9FIRM</name>
<organism evidence="9 10">
    <name type="scientific">Fusicatenibacter saccharivorans</name>
    <dbReference type="NCBI Taxonomy" id="1150298"/>
    <lineage>
        <taxon>Bacteria</taxon>
        <taxon>Bacillati</taxon>
        <taxon>Bacillota</taxon>
        <taxon>Clostridia</taxon>
        <taxon>Lachnospirales</taxon>
        <taxon>Lachnospiraceae</taxon>
        <taxon>Fusicatenibacter</taxon>
    </lineage>
</organism>
<feature type="transmembrane region" description="Helical" evidence="7">
    <location>
        <begin position="141"/>
        <end position="164"/>
    </location>
</feature>
<keyword evidence="3" id="KW-1003">Cell membrane</keyword>
<dbReference type="Proteomes" id="UP000095706">
    <property type="component" value="Unassembled WGS sequence"/>
</dbReference>
<feature type="transmembrane region" description="Helical" evidence="7">
    <location>
        <begin position="12"/>
        <end position="30"/>
    </location>
</feature>
<dbReference type="EMBL" id="CYYV01000009">
    <property type="protein sequence ID" value="CUO44334.1"/>
    <property type="molecule type" value="Genomic_DNA"/>
</dbReference>
<feature type="transmembrane region" description="Helical" evidence="7">
    <location>
        <begin position="50"/>
        <end position="71"/>
    </location>
</feature>
<feature type="domain" description="VTT" evidence="8">
    <location>
        <begin position="30"/>
        <end position="161"/>
    </location>
</feature>
<evidence type="ECO:0000256" key="6">
    <source>
        <dbReference type="ARBA" id="ARBA00023136"/>
    </source>
</evidence>
<evidence type="ECO:0000256" key="4">
    <source>
        <dbReference type="ARBA" id="ARBA00022692"/>
    </source>
</evidence>
<protein>
    <submittedName>
        <fullName evidence="9">SNARE associated Golgi protein</fullName>
    </submittedName>
</protein>
<dbReference type="GO" id="GO:0005886">
    <property type="term" value="C:plasma membrane"/>
    <property type="evidence" value="ECO:0007669"/>
    <property type="project" value="UniProtKB-SubCell"/>
</dbReference>
<feature type="transmembrane region" description="Helical" evidence="7">
    <location>
        <begin position="176"/>
        <end position="198"/>
    </location>
</feature>
<evidence type="ECO:0000256" key="1">
    <source>
        <dbReference type="ARBA" id="ARBA00004651"/>
    </source>
</evidence>
<dbReference type="InterPro" id="IPR032816">
    <property type="entry name" value="VTT_dom"/>
</dbReference>
<dbReference type="InterPro" id="IPR051311">
    <property type="entry name" value="DedA_domain"/>
</dbReference>
<evidence type="ECO:0000313" key="9">
    <source>
        <dbReference type="EMBL" id="CUO44334.1"/>
    </source>
</evidence>
<keyword evidence="5 7" id="KW-1133">Transmembrane helix</keyword>
<evidence type="ECO:0000259" key="8">
    <source>
        <dbReference type="Pfam" id="PF09335"/>
    </source>
</evidence>
<keyword evidence="6 7" id="KW-0472">Membrane</keyword>